<keyword evidence="10 11" id="KW-0012">Acyltransferase</keyword>
<sequence length="473" mass="54185">MNFFSFEFLGSFVAFFLLYWMLQKNAKAQNYLLIIASYLFVFSFNPLFTGILFGYTLFIYLLTNIASKFLSNRITFTILTIGILGCFTLFKYYSFFQESLQQAFAEFGLSIDLPVLTLLVPLGLSFYAFHSISYVVAVARKEMPKASFPDVALYLCFFPSIVAGPINRAKNFLPQIQISSRVIIEPSRSILLIALAIIKLFLFSSYLSENYVNPVFDDPTSYNTGQILVGIYAYAWHIYFNFSGYTNLVTGLALLLGFRVPKNFNSPYLAENLQAFWRRWHISLSEFIRDYVYIPLGGNKKGFIRKNLNLFVAMVISGLWHGAGINFIIWGAIHGLGLIILNVKYQLFPPIDKKNRNISRNPVSSFLSRIITFHFVCLAWVFFRCPTLDDALVLLNQLISSGLFHSIIANSGLLLMFWGFFIIYPWLINLKIMVEKMHSNISWIYYPIPLAIILTLVFMLSPQGIPGFIYANF</sequence>
<evidence type="ECO:0000256" key="10">
    <source>
        <dbReference type="ARBA" id="ARBA00023315"/>
    </source>
</evidence>
<keyword evidence="14" id="KW-1185">Reference proteome</keyword>
<feature type="transmembrane region" description="Helical" evidence="12">
    <location>
        <begin position="448"/>
        <end position="471"/>
    </location>
</feature>
<dbReference type="GO" id="GO:0016746">
    <property type="term" value="F:acyltransferase activity"/>
    <property type="evidence" value="ECO:0007669"/>
    <property type="project" value="UniProtKB-KW"/>
</dbReference>
<reference evidence="13 14" key="1">
    <citation type="submission" date="2018-02" db="EMBL/GenBank/DDBJ databases">
        <title>Five New Genomes of Indian Photorhabdus Isolates TSA.</title>
        <authorList>
            <person name="Dubay B."/>
            <person name="Somvanshi V.S."/>
        </authorList>
    </citation>
    <scope>NUCLEOTIDE SEQUENCE [LARGE SCALE GENOMIC DNA]</scope>
    <source>
        <strain evidence="13 14">H1</strain>
    </source>
</reference>
<feature type="transmembrane region" description="Helical" evidence="12">
    <location>
        <begin position="303"/>
        <end position="321"/>
    </location>
</feature>
<proteinExistence type="inferred from homology"/>
<comment type="pathway">
    <text evidence="2 11">Glycan biosynthesis; alginate biosynthesis.</text>
</comment>
<evidence type="ECO:0000256" key="7">
    <source>
        <dbReference type="ARBA" id="ARBA00022841"/>
    </source>
</evidence>
<keyword evidence="9 11" id="KW-0472">Membrane</keyword>
<dbReference type="GO" id="GO:0042121">
    <property type="term" value="P:alginic acid biosynthetic process"/>
    <property type="evidence" value="ECO:0007669"/>
    <property type="project" value="UniProtKB-UniRule"/>
</dbReference>
<gene>
    <name evidence="13" type="ORF">C6H66_16150</name>
</gene>
<evidence type="ECO:0000256" key="5">
    <source>
        <dbReference type="ARBA" id="ARBA00022679"/>
    </source>
</evidence>
<keyword evidence="6 11" id="KW-0812">Transmembrane</keyword>
<keyword evidence="7 11" id="KW-0016">Alginate biosynthesis</keyword>
<name>A0A2S8PYI5_9GAMM</name>
<dbReference type="PANTHER" id="PTHR13285:SF23">
    <property type="entry name" value="TEICHOIC ACID D-ALANYLTRANSFERASE"/>
    <property type="match status" value="1"/>
</dbReference>
<evidence type="ECO:0000256" key="8">
    <source>
        <dbReference type="ARBA" id="ARBA00022989"/>
    </source>
</evidence>
<organism evidence="13 14">
    <name type="scientific">Photorhabdus hindustanensis</name>
    <dbReference type="NCBI Taxonomy" id="2918802"/>
    <lineage>
        <taxon>Bacteria</taxon>
        <taxon>Pseudomonadati</taxon>
        <taxon>Pseudomonadota</taxon>
        <taxon>Gammaproteobacteria</taxon>
        <taxon>Enterobacterales</taxon>
        <taxon>Morganellaceae</taxon>
        <taxon>Photorhabdus</taxon>
    </lineage>
</organism>
<dbReference type="Proteomes" id="UP000239550">
    <property type="component" value="Unassembled WGS sequence"/>
</dbReference>
<accession>A0A2S8PYI5</accession>
<feature type="transmembrane region" description="Helical" evidence="12">
    <location>
        <begin position="327"/>
        <end position="345"/>
    </location>
</feature>
<evidence type="ECO:0000256" key="9">
    <source>
        <dbReference type="ARBA" id="ARBA00023136"/>
    </source>
</evidence>
<evidence type="ECO:0000256" key="2">
    <source>
        <dbReference type="ARBA" id="ARBA00005182"/>
    </source>
</evidence>
<feature type="transmembrane region" description="Helical" evidence="12">
    <location>
        <begin position="31"/>
        <end position="62"/>
    </location>
</feature>
<comment type="similarity">
    <text evidence="3 11">Belongs to the membrane-bound acyltransferase family.</text>
</comment>
<dbReference type="EC" id="2.3.1.-" evidence="11"/>
<feature type="transmembrane region" description="Helical" evidence="12">
    <location>
        <begin position="115"/>
        <end position="139"/>
    </location>
</feature>
<comment type="caution">
    <text evidence="13">The sequence shown here is derived from an EMBL/GenBank/DDBJ whole genome shotgun (WGS) entry which is preliminary data.</text>
</comment>
<keyword evidence="5 11" id="KW-0808">Transferase</keyword>
<dbReference type="RefSeq" id="WP_105396099.1">
    <property type="nucleotide sequence ID" value="NZ_CAWNTA010000113.1"/>
</dbReference>
<keyword evidence="11" id="KW-0997">Cell inner membrane</keyword>
<evidence type="ECO:0000256" key="3">
    <source>
        <dbReference type="ARBA" id="ARBA00010323"/>
    </source>
</evidence>
<dbReference type="InterPro" id="IPR024194">
    <property type="entry name" value="Ac/AlaTfrase_AlgI/DltB"/>
</dbReference>
<comment type="subcellular location">
    <subcellularLocation>
        <location evidence="11">Cell inner membrane</location>
    </subcellularLocation>
    <subcellularLocation>
        <location evidence="1">Cell membrane</location>
        <topology evidence="1">Multi-pass membrane protein</topology>
    </subcellularLocation>
</comment>
<evidence type="ECO:0000313" key="14">
    <source>
        <dbReference type="Proteomes" id="UP000239550"/>
    </source>
</evidence>
<keyword evidence="4 11" id="KW-1003">Cell membrane</keyword>
<dbReference type="InterPro" id="IPR028362">
    <property type="entry name" value="AlgI"/>
</dbReference>
<dbReference type="UniPathway" id="UPA00286"/>
<dbReference type="PIRSF" id="PIRSF500217">
    <property type="entry name" value="AlgI"/>
    <property type="match status" value="1"/>
</dbReference>
<keyword evidence="8 12" id="KW-1133">Transmembrane helix</keyword>
<feature type="transmembrane region" description="Helical" evidence="12">
    <location>
        <begin position="403"/>
        <end position="427"/>
    </location>
</feature>
<evidence type="ECO:0000256" key="12">
    <source>
        <dbReference type="SAM" id="Phobius"/>
    </source>
</evidence>
<feature type="transmembrane region" description="Helical" evidence="12">
    <location>
        <begin position="227"/>
        <end position="256"/>
    </location>
</feature>
<evidence type="ECO:0000256" key="1">
    <source>
        <dbReference type="ARBA" id="ARBA00004651"/>
    </source>
</evidence>
<dbReference type="EMBL" id="PUWT01000047">
    <property type="protein sequence ID" value="PQQ24213.1"/>
    <property type="molecule type" value="Genomic_DNA"/>
</dbReference>
<evidence type="ECO:0000256" key="6">
    <source>
        <dbReference type="ARBA" id="ARBA00022692"/>
    </source>
</evidence>
<feature type="transmembrane region" description="Helical" evidence="12">
    <location>
        <begin position="6"/>
        <end position="22"/>
    </location>
</feature>
<feature type="transmembrane region" description="Helical" evidence="12">
    <location>
        <begin position="74"/>
        <end position="94"/>
    </location>
</feature>
<feature type="transmembrane region" description="Helical" evidence="12">
    <location>
        <begin position="190"/>
        <end position="207"/>
    </location>
</feature>
<evidence type="ECO:0000256" key="11">
    <source>
        <dbReference type="PIRNR" id="PIRNR016636"/>
    </source>
</evidence>
<dbReference type="PIRSF" id="PIRSF016636">
    <property type="entry name" value="AlgI_DltB"/>
    <property type="match status" value="1"/>
</dbReference>
<evidence type="ECO:0000313" key="13">
    <source>
        <dbReference type="EMBL" id="PQQ24213.1"/>
    </source>
</evidence>
<protein>
    <recommendedName>
        <fullName evidence="11">Probable alginate O-acetylase</fullName>
        <ecNumber evidence="11">2.3.1.-</ecNumber>
    </recommendedName>
</protein>
<dbReference type="Pfam" id="PF03062">
    <property type="entry name" value="MBOAT"/>
    <property type="match status" value="1"/>
</dbReference>
<dbReference type="AlphaFoldDB" id="A0A2S8PYI5"/>
<dbReference type="GO" id="GO:0005886">
    <property type="term" value="C:plasma membrane"/>
    <property type="evidence" value="ECO:0007669"/>
    <property type="project" value="UniProtKB-SubCell"/>
</dbReference>
<dbReference type="InterPro" id="IPR004299">
    <property type="entry name" value="MBOAT_fam"/>
</dbReference>
<feature type="transmembrane region" description="Helical" evidence="12">
    <location>
        <begin position="366"/>
        <end position="383"/>
    </location>
</feature>
<dbReference type="InterPro" id="IPR051085">
    <property type="entry name" value="MB_O-acyltransferase"/>
</dbReference>
<evidence type="ECO:0000256" key="4">
    <source>
        <dbReference type="ARBA" id="ARBA00022475"/>
    </source>
</evidence>
<dbReference type="PANTHER" id="PTHR13285">
    <property type="entry name" value="ACYLTRANSFERASE"/>
    <property type="match status" value="1"/>
</dbReference>